<dbReference type="PRINTS" id="PR00682">
    <property type="entry name" value="IPNSYNTHASE"/>
</dbReference>
<feature type="region of interest" description="Disordered" evidence="6">
    <location>
        <begin position="1"/>
        <end position="22"/>
    </location>
</feature>
<dbReference type="PROSITE" id="PS51471">
    <property type="entry name" value="FE2OG_OXY"/>
    <property type="match status" value="1"/>
</dbReference>
<evidence type="ECO:0000256" key="1">
    <source>
        <dbReference type="ARBA" id="ARBA00008056"/>
    </source>
</evidence>
<keyword evidence="4 5" id="KW-0408">Iron</keyword>
<keyword evidence="2 5" id="KW-0479">Metal-binding</keyword>
<dbReference type="SUPFAM" id="SSF51197">
    <property type="entry name" value="Clavaminate synthase-like"/>
    <property type="match status" value="1"/>
</dbReference>
<dbReference type="InterPro" id="IPR044861">
    <property type="entry name" value="IPNS-like_FE2OG_OXY"/>
</dbReference>
<dbReference type="GO" id="GO:0044283">
    <property type="term" value="P:small molecule biosynthetic process"/>
    <property type="evidence" value="ECO:0007669"/>
    <property type="project" value="UniProtKB-ARBA"/>
</dbReference>
<proteinExistence type="inferred from homology"/>
<dbReference type="Gene3D" id="2.60.120.330">
    <property type="entry name" value="B-lactam Antibiotic, Isopenicillin N Synthase, Chain"/>
    <property type="match status" value="1"/>
</dbReference>
<evidence type="ECO:0000313" key="8">
    <source>
        <dbReference type="EMBL" id="OAL23936.1"/>
    </source>
</evidence>
<dbReference type="EMBL" id="LVCJ01000123">
    <property type="protein sequence ID" value="OAL23936.1"/>
    <property type="molecule type" value="Genomic_DNA"/>
</dbReference>
<gene>
    <name evidence="8" type="ORF">AYO20_10848</name>
</gene>
<evidence type="ECO:0000256" key="4">
    <source>
        <dbReference type="ARBA" id="ARBA00023004"/>
    </source>
</evidence>
<dbReference type="RefSeq" id="XP_022494949.1">
    <property type="nucleotide sequence ID" value="XM_022649104.1"/>
</dbReference>
<evidence type="ECO:0000259" key="7">
    <source>
        <dbReference type="PROSITE" id="PS51471"/>
    </source>
</evidence>
<evidence type="ECO:0000256" key="3">
    <source>
        <dbReference type="ARBA" id="ARBA00023002"/>
    </source>
</evidence>
<keyword evidence="3 5" id="KW-0560">Oxidoreductase</keyword>
<keyword evidence="9" id="KW-1185">Reference proteome</keyword>
<dbReference type="Pfam" id="PF03171">
    <property type="entry name" value="2OG-FeII_Oxy"/>
    <property type="match status" value="1"/>
</dbReference>
<dbReference type="InterPro" id="IPR026992">
    <property type="entry name" value="DIOX_N"/>
</dbReference>
<evidence type="ECO:0000256" key="2">
    <source>
        <dbReference type="ARBA" id="ARBA00022723"/>
    </source>
</evidence>
<dbReference type="OrthoDB" id="288590at2759"/>
<evidence type="ECO:0000256" key="6">
    <source>
        <dbReference type="SAM" id="MobiDB-lite"/>
    </source>
</evidence>
<dbReference type="Pfam" id="PF14226">
    <property type="entry name" value="DIOX_N"/>
    <property type="match status" value="1"/>
</dbReference>
<dbReference type="PANTHER" id="PTHR10209">
    <property type="entry name" value="OXIDOREDUCTASE, 2OG-FE II OXYGENASE FAMILY PROTEIN"/>
    <property type="match status" value="1"/>
</dbReference>
<dbReference type="InterPro" id="IPR027443">
    <property type="entry name" value="IPNS-like_sf"/>
</dbReference>
<sequence length="387" mass="44054">MSTTSLVEQQQQQQQQQEPGFVKLELRTAYGPVYRNVSTNPPRDARPDEIPLIDLSPISGDFEARKALAQTIKHAAENTGFFYIRNHGIPESTVDAALNAAKTFFAQPEDKKMLVSKSLGKWYNGYSGKMTAMASPTEGLDYRESFSWRYEPQYDPDPKDPDAVPPEVQPYIRGENYVWEGTDHLPGFKRDCIAYWQECLKLARRLVRIFALCLDLPEDYFDAVTTYPGSDGVFNYYPPTMSSAEKKDAVESQDVGLGSHTDLQCFTLLWQDMNGGLQVLGRDGQWIKATPVKGTFVVNIGDYLMRLTNDRMKSTVHRVYNRSTIDRYSMPFFFGFNFNEKCGVLPSCVDEDNPPKYEPISCGDWCQLRFQQGDMDKDKDKKVAAVY</sequence>
<dbReference type="InterPro" id="IPR005123">
    <property type="entry name" value="Oxoglu/Fe-dep_dioxygenase_dom"/>
</dbReference>
<dbReference type="PANTHER" id="PTHR10209:SF881">
    <property type="entry name" value="FI07970P-RELATED"/>
    <property type="match status" value="1"/>
</dbReference>
<comment type="caution">
    <text evidence="8">The sequence shown here is derived from an EMBL/GenBank/DDBJ whole genome shotgun (WGS) entry which is preliminary data.</text>
</comment>
<dbReference type="GeneID" id="34594236"/>
<evidence type="ECO:0000313" key="9">
    <source>
        <dbReference type="Proteomes" id="UP000185904"/>
    </source>
</evidence>
<feature type="domain" description="Fe2OG dioxygenase" evidence="7">
    <location>
        <begin position="224"/>
        <end position="336"/>
    </location>
</feature>
<organism evidence="8 9">
    <name type="scientific">Fonsecaea nubica</name>
    <dbReference type="NCBI Taxonomy" id="856822"/>
    <lineage>
        <taxon>Eukaryota</taxon>
        <taxon>Fungi</taxon>
        <taxon>Dikarya</taxon>
        <taxon>Ascomycota</taxon>
        <taxon>Pezizomycotina</taxon>
        <taxon>Eurotiomycetes</taxon>
        <taxon>Chaetothyriomycetidae</taxon>
        <taxon>Chaetothyriales</taxon>
        <taxon>Herpotrichiellaceae</taxon>
        <taxon>Fonsecaea</taxon>
    </lineage>
</organism>
<dbReference type="GO" id="GO:0016491">
    <property type="term" value="F:oxidoreductase activity"/>
    <property type="evidence" value="ECO:0007669"/>
    <property type="project" value="UniProtKB-KW"/>
</dbReference>
<comment type="similarity">
    <text evidence="1 5">Belongs to the iron/ascorbate-dependent oxidoreductase family.</text>
</comment>
<dbReference type="AlphaFoldDB" id="A0A178C3Y0"/>
<name>A0A178C3Y0_9EURO</name>
<evidence type="ECO:0000256" key="5">
    <source>
        <dbReference type="RuleBase" id="RU003682"/>
    </source>
</evidence>
<reference evidence="8 9" key="1">
    <citation type="submission" date="2016-03" db="EMBL/GenBank/DDBJ databases">
        <title>The draft genome sequence of Fonsecaea nubica causative agent of cutaneous subcutaneous infection in human host.</title>
        <authorList>
            <person name="Costa F."/>
            <person name="Sybren D.H."/>
            <person name="Raittz R.T."/>
            <person name="Weiss V.A."/>
            <person name="Leao A.C."/>
            <person name="Gomes R."/>
            <person name="De Souza E.M."/>
            <person name="Pedrosa F.O."/>
            <person name="Steffens M.B."/>
            <person name="Bombassaro A."/>
            <person name="Tadra-Sfeir M.Z."/>
            <person name="Moreno L.F."/>
            <person name="Najafzadeh M.J."/>
            <person name="Felipe M.S."/>
            <person name="Teixeira M."/>
            <person name="Sun J."/>
            <person name="Xi L."/>
            <person name="Castro M.A."/>
            <person name="Vicente V.A."/>
        </authorList>
    </citation>
    <scope>NUCLEOTIDE SEQUENCE [LARGE SCALE GENOMIC DNA]</scope>
    <source>
        <strain evidence="8 9">CBS 269.64</strain>
    </source>
</reference>
<accession>A0A178C3Y0</accession>
<dbReference type="Proteomes" id="UP000185904">
    <property type="component" value="Unassembled WGS sequence"/>
</dbReference>
<protein>
    <recommendedName>
        <fullName evidence="7">Fe2OG dioxygenase domain-containing protein</fullName>
    </recommendedName>
</protein>
<dbReference type="GO" id="GO:0046872">
    <property type="term" value="F:metal ion binding"/>
    <property type="evidence" value="ECO:0007669"/>
    <property type="project" value="UniProtKB-KW"/>
</dbReference>